<evidence type="ECO:0000313" key="3">
    <source>
        <dbReference type="Proteomes" id="UP000177263"/>
    </source>
</evidence>
<keyword evidence="1" id="KW-0812">Transmembrane</keyword>
<dbReference type="EMBL" id="MGGM01000015">
    <property type="protein sequence ID" value="OGM29312.1"/>
    <property type="molecule type" value="Genomic_DNA"/>
</dbReference>
<feature type="transmembrane region" description="Helical" evidence="1">
    <location>
        <begin position="48"/>
        <end position="66"/>
    </location>
</feature>
<keyword evidence="1" id="KW-0472">Membrane</keyword>
<dbReference type="Proteomes" id="UP000177263">
    <property type="component" value="Unassembled WGS sequence"/>
</dbReference>
<organism evidence="2 3">
    <name type="scientific">Candidatus Woesebacteria bacterium RIFCSPHIGHO2_01_FULL_41_10</name>
    <dbReference type="NCBI Taxonomy" id="1802500"/>
    <lineage>
        <taxon>Bacteria</taxon>
        <taxon>Candidatus Woeseibacteriota</taxon>
    </lineage>
</organism>
<feature type="transmembrane region" description="Helical" evidence="1">
    <location>
        <begin position="100"/>
        <end position="118"/>
    </location>
</feature>
<feature type="transmembrane region" description="Helical" evidence="1">
    <location>
        <begin position="21"/>
        <end position="42"/>
    </location>
</feature>
<feature type="transmembrane region" description="Helical" evidence="1">
    <location>
        <begin position="73"/>
        <end position="94"/>
    </location>
</feature>
<keyword evidence="1" id="KW-1133">Transmembrane helix</keyword>
<gene>
    <name evidence="2" type="ORF">A2801_02200</name>
</gene>
<dbReference type="AlphaFoldDB" id="A0A1F7YPT3"/>
<comment type="caution">
    <text evidence="2">The sequence shown here is derived from an EMBL/GenBank/DDBJ whole genome shotgun (WGS) entry which is preliminary data.</text>
</comment>
<sequence>MAAKKKSHKAPAKHTEYLIQAIAILFFVVSLASLFSILQNIYHVSENMLALFLSLLLLLASAGLWVRKQWGLIIAIVALLLEIYAEIINVVVSAVEYDQIVLKVFGIVFVASIILYLYTKKDLFEK</sequence>
<proteinExistence type="predicted"/>
<evidence type="ECO:0000313" key="2">
    <source>
        <dbReference type="EMBL" id="OGM29312.1"/>
    </source>
</evidence>
<evidence type="ECO:0000256" key="1">
    <source>
        <dbReference type="SAM" id="Phobius"/>
    </source>
</evidence>
<name>A0A1F7YPT3_9BACT</name>
<reference evidence="2 3" key="1">
    <citation type="journal article" date="2016" name="Nat. Commun.">
        <title>Thousands of microbial genomes shed light on interconnected biogeochemical processes in an aquifer system.</title>
        <authorList>
            <person name="Anantharaman K."/>
            <person name="Brown C.T."/>
            <person name="Hug L.A."/>
            <person name="Sharon I."/>
            <person name="Castelle C.J."/>
            <person name="Probst A.J."/>
            <person name="Thomas B.C."/>
            <person name="Singh A."/>
            <person name="Wilkins M.J."/>
            <person name="Karaoz U."/>
            <person name="Brodie E.L."/>
            <person name="Williams K.H."/>
            <person name="Hubbard S.S."/>
            <person name="Banfield J.F."/>
        </authorList>
    </citation>
    <scope>NUCLEOTIDE SEQUENCE [LARGE SCALE GENOMIC DNA]</scope>
</reference>
<accession>A0A1F7YPT3</accession>
<protein>
    <submittedName>
        <fullName evidence="2">Uncharacterized protein</fullName>
    </submittedName>
</protein>